<reference evidence="1" key="1">
    <citation type="submission" date="2014-09" db="EMBL/GenBank/DDBJ databases">
        <authorList>
            <person name="Magalhaes I.L.F."/>
            <person name="Oliveira U."/>
            <person name="Santos F.R."/>
            <person name="Vidigal T.H.D.A."/>
            <person name="Brescovit A.D."/>
            <person name="Santos A.J."/>
        </authorList>
    </citation>
    <scope>NUCLEOTIDE SEQUENCE</scope>
    <source>
        <tissue evidence="1">Shoot tissue taken approximately 20 cm above the soil surface</tissue>
    </source>
</reference>
<protein>
    <submittedName>
        <fullName evidence="1">Uncharacterized protein</fullName>
    </submittedName>
</protein>
<name>A0A0A8YII1_ARUDO</name>
<sequence length="30" mass="3740">MIQDPNHFLKIFFQKNWIHLYPLPVTSRKQ</sequence>
<reference evidence="1" key="2">
    <citation type="journal article" date="2015" name="Data Brief">
        <title>Shoot transcriptome of the giant reed, Arundo donax.</title>
        <authorList>
            <person name="Barrero R.A."/>
            <person name="Guerrero F.D."/>
            <person name="Moolhuijzen P."/>
            <person name="Goolsby J.A."/>
            <person name="Tidwell J."/>
            <person name="Bellgard S.E."/>
            <person name="Bellgard M.I."/>
        </authorList>
    </citation>
    <scope>NUCLEOTIDE SEQUENCE</scope>
    <source>
        <tissue evidence="1">Shoot tissue taken approximately 20 cm above the soil surface</tissue>
    </source>
</reference>
<evidence type="ECO:0000313" key="1">
    <source>
        <dbReference type="EMBL" id="JAD25293.1"/>
    </source>
</evidence>
<dbReference type="AlphaFoldDB" id="A0A0A8YII1"/>
<accession>A0A0A8YII1</accession>
<dbReference type="EMBL" id="GBRH01272602">
    <property type="protein sequence ID" value="JAD25293.1"/>
    <property type="molecule type" value="Transcribed_RNA"/>
</dbReference>
<organism evidence="1">
    <name type="scientific">Arundo donax</name>
    <name type="common">Giant reed</name>
    <name type="synonym">Donax arundinaceus</name>
    <dbReference type="NCBI Taxonomy" id="35708"/>
    <lineage>
        <taxon>Eukaryota</taxon>
        <taxon>Viridiplantae</taxon>
        <taxon>Streptophyta</taxon>
        <taxon>Embryophyta</taxon>
        <taxon>Tracheophyta</taxon>
        <taxon>Spermatophyta</taxon>
        <taxon>Magnoliopsida</taxon>
        <taxon>Liliopsida</taxon>
        <taxon>Poales</taxon>
        <taxon>Poaceae</taxon>
        <taxon>PACMAD clade</taxon>
        <taxon>Arundinoideae</taxon>
        <taxon>Arundineae</taxon>
        <taxon>Arundo</taxon>
    </lineage>
</organism>
<proteinExistence type="predicted"/>